<evidence type="ECO:0000256" key="5">
    <source>
        <dbReference type="SAM" id="MobiDB-lite"/>
    </source>
</evidence>
<dbReference type="Gene3D" id="3.40.50.1010">
    <property type="entry name" value="5'-nuclease"/>
    <property type="match status" value="1"/>
</dbReference>
<dbReference type="Proteomes" id="UP001141327">
    <property type="component" value="Unassembled WGS sequence"/>
</dbReference>
<dbReference type="EMBL" id="JAPMOS010000133">
    <property type="protein sequence ID" value="KAJ4454805.1"/>
    <property type="molecule type" value="Genomic_DNA"/>
</dbReference>
<keyword evidence="7" id="KW-1185">Reference proteome</keyword>
<feature type="compositionally biased region" description="Basic and acidic residues" evidence="5">
    <location>
        <begin position="241"/>
        <end position="250"/>
    </location>
</feature>
<dbReference type="Pfam" id="PF04900">
    <property type="entry name" value="Fcf1"/>
    <property type="match status" value="1"/>
</dbReference>
<evidence type="ECO:0000256" key="2">
    <source>
        <dbReference type="ARBA" id="ARBA00022517"/>
    </source>
</evidence>
<dbReference type="InterPro" id="IPR029060">
    <property type="entry name" value="PIN-like_dom_sf"/>
</dbReference>
<comment type="caution">
    <text evidence="6">The sequence shown here is derived from an EMBL/GenBank/DDBJ whole genome shotgun (WGS) entry which is preliminary data.</text>
</comment>
<organism evidence="6 7">
    <name type="scientific">Paratrimastix pyriformis</name>
    <dbReference type="NCBI Taxonomy" id="342808"/>
    <lineage>
        <taxon>Eukaryota</taxon>
        <taxon>Metamonada</taxon>
        <taxon>Preaxostyla</taxon>
        <taxon>Paratrimastigidae</taxon>
        <taxon>Paratrimastix</taxon>
    </lineage>
</organism>
<dbReference type="SUPFAM" id="SSF88723">
    <property type="entry name" value="PIN domain-like"/>
    <property type="match status" value="1"/>
</dbReference>
<evidence type="ECO:0000313" key="7">
    <source>
        <dbReference type="Proteomes" id="UP001141327"/>
    </source>
</evidence>
<feature type="region of interest" description="Disordered" evidence="5">
    <location>
        <begin position="225"/>
        <end position="250"/>
    </location>
</feature>
<comment type="subcellular location">
    <subcellularLocation>
        <location evidence="1">Nucleus</location>
        <location evidence="1">Nucleolus</location>
    </subcellularLocation>
</comment>
<keyword evidence="2" id="KW-0690">Ribosome biogenesis</keyword>
<evidence type="ECO:0000313" key="6">
    <source>
        <dbReference type="EMBL" id="KAJ4454805.1"/>
    </source>
</evidence>
<reference evidence="6" key="1">
    <citation type="journal article" date="2022" name="bioRxiv">
        <title>Genomics of Preaxostyla Flagellates Illuminates Evolutionary Transitions and the Path Towards Mitochondrial Loss.</title>
        <authorList>
            <person name="Novak L.V.F."/>
            <person name="Treitli S.C."/>
            <person name="Pyrih J."/>
            <person name="Halakuc P."/>
            <person name="Pipaliya S.V."/>
            <person name="Vacek V."/>
            <person name="Brzon O."/>
            <person name="Soukal P."/>
            <person name="Eme L."/>
            <person name="Dacks J.B."/>
            <person name="Karnkowska A."/>
            <person name="Elias M."/>
            <person name="Hampl V."/>
        </authorList>
    </citation>
    <scope>NUCLEOTIDE SEQUENCE</scope>
    <source>
        <strain evidence="6">RCP-MX</strain>
    </source>
</reference>
<evidence type="ECO:0000256" key="3">
    <source>
        <dbReference type="ARBA" id="ARBA00022552"/>
    </source>
</evidence>
<name>A0ABQ8UBQ0_9EUKA</name>
<proteinExistence type="predicted"/>
<protein>
    <submittedName>
        <fullName evidence="6">rRNA-processing protein PIN domain protein</fullName>
    </submittedName>
</protein>
<sequence length="250" mass="28184">MLLGDGIDHPGRDGRCAQFVLRNVSCPNQFRQWGGLLRMRVHRLKRARKSLLFYKMGFGLKPPYYTLVDPSFLAFALTYKVDVQDQVTKLFDEHCTICVTPCFLNAIRQLPNADELQDVCRSFRTHYCGHPPGTSPRFCMLDLAEGLQRRFCVAVQDFATRELLRLIPGVPLLYCNLNCVVMELPSSQNEEFSRLLSVKRMSAAPTVAAPGDAAPVVLHRRKVVKGANPLSARKKKPQSAQKDRPKLVAN</sequence>
<dbReference type="PANTHER" id="PTHR12416">
    <property type="entry name" value="RRNA-PROCESSING PROTEIN UTP23 HOMOLOG"/>
    <property type="match status" value="1"/>
</dbReference>
<evidence type="ECO:0000256" key="4">
    <source>
        <dbReference type="ARBA" id="ARBA00023242"/>
    </source>
</evidence>
<keyword evidence="3" id="KW-0698">rRNA processing</keyword>
<accession>A0ABQ8UBQ0</accession>
<gene>
    <name evidence="6" type="ORF">PAPYR_10415</name>
</gene>
<dbReference type="InterPro" id="IPR006984">
    <property type="entry name" value="Fcf1/UTP23"/>
</dbReference>
<evidence type="ECO:0000256" key="1">
    <source>
        <dbReference type="ARBA" id="ARBA00004604"/>
    </source>
</evidence>
<keyword evidence="4" id="KW-0539">Nucleus</keyword>